<dbReference type="GO" id="GO:0017183">
    <property type="term" value="P:protein histidyl modification to diphthamide"/>
    <property type="evidence" value="ECO:0007669"/>
    <property type="project" value="TreeGrafter"/>
</dbReference>
<dbReference type="GeneID" id="27723589"/>
<evidence type="ECO:0000256" key="2">
    <source>
        <dbReference type="ARBA" id="ARBA00022737"/>
    </source>
</evidence>
<evidence type="ECO:0000313" key="5">
    <source>
        <dbReference type="EMBL" id="KEZ43590.1"/>
    </source>
</evidence>
<dbReference type="InterPro" id="IPR052415">
    <property type="entry name" value="Diphthine_MTase"/>
</dbReference>
<keyword evidence="2" id="KW-0677">Repeat</keyword>
<evidence type="ECO:0000256" key="1">
    <source>
        <dbReference type="ARBA" id="ARBA00022574"/>
    </source>
</evidence>
<dbReference type="Gene3D" id="2.130.10.10">
    <property type="entry name" value="YVTN repeat-like/Quinoprotein amine dehydrogenase"/>
    <property type="match status" value="1"/>
</dbReference>
<dbReference type="OMA" id="LDMKWLP"/>
<evidence type="ECO:0000313" key="6">
    <source>
        <dbReference type="Proteomes" id="UP000028545"/>
    </source>
</evidence>
<dbReference type="RefSeq" id="XP_016643389.1">
    <property type="nucleotide sequence ID" value="XM_016787044.1"/>
</dbReference>
<feature type="compositionally biased region" description="Acidic residues" evidence="4">
    <location>
        <begin position="49"/>
        <end position="63"/>
    </location>
</feature>
<proteinExistence type="predicted"/>
<dbReference type="VEuPathDB" id="FungiDB:SAPIO_CDS4517"/>
<gene>
    <name evidence="5" type="ORF">SAPIO_CDS4517</name>
</gene>
<dbReference type="HOGENOM" id="CLU_036100_1_0_1"/>
<dbReference type="OrthoDB" id="1930760at2759"/>
<accession>A0A084G8C8</accession>
<feature type="region of interest" description="Disordered" evidence="4">
    <location>
        <begin position="47"/>
        <end position="73"/>
    </location>
</feature>
<evidence type="ECO:0000256" key="4">
    <source>
        <dbReference type="SAM" id="MobiDB-lite"/>
    </source>
</evidence>
<evidence type="ECO:0000256" key="3">
    <source>
        <dbReference type="ARBA" id="ARBA00043952"/>
    </source>
</evidence>
<dbReference type="AlphaFoldDB" id="A0A084G8C8"/>
<sequence>MEQSSGEGSLISSKTSCILDLPPSCIEFCPAHLGYFVVGTYNLEKREDEQTETQTGDDDEDDHQEAAASKAPQSRNGSLIIFRLEEGQLHLIQTVSRPSAILDLHFQALSGYQDIVAVVSSTGTISVFRLDPGRSASEPLQALSTSRIPDIDEDVLFLSFTWHPSSPDLLAITTSTGELRLVRLDLTTFEIRASQILPVANSLECWCVALSPPTSREDEEQTAVLYSGGDDSVLRYISLSMPPDIDDSVLVDVPYPPAVMKKDHEAGVTAILPLPLYLEDGSRIVMTGSYDENLRIFAMQDPQTTFGLKRTRLLADHGLGGGVWRLKVIKIDKIRGSEPSWKIRLLASCMHAGTRIVDVSISHDGTASVEVLYRFEEHKSMNYGSDWIQAVDERGINVVSTSFYDRLLCLWQA</sequence>
<keyword evidence="6" id="KW-1185">Reference proteome</keyword>
<dbReference type="PANTHER" id="PTHR46042">
    <property type="entry name" value="DIPHTHINE METHYLTRANSFERASE"/>
    <property type="match status" value="1"/>
</dbReference>
<dbReference type="PANTHER" id="PTHR46042:SF1">
    <property type="entry name" value="DIPHTHINE METHYLTRANSFERASE"/>
    <property type="match status" value="1"/>
</dbReference>
<comment type="caution">
    <text evidence="5">The sequence shown here is derived from an EMBL/GenBank/DDBJ whole genome shotgun (WGS) entry which is preliminary data.</text>
</comment>
<dbReference type="KEGG" id="sapo:SAPIO_CDS4517"/>
<dbReference type="Proteomes" id="UP000028545">
    <property type="component" value="Unassembled WGS sequence"/>
</dbReference>
<comment type="pathway">
    <text evidence="3">Protein modification.</text>
</comment>
<organism evidence="5 6">
    <name type="scientific">Pseudallescheria apiosperma</name>
    <name type="common">Scedosporium apiospermum</name>
    <dbReference type="NCBI Taxonomy" id="563466"/>
    <lineage>
        <taxon>Eukaryota</taxon>
        <taxon>Fungi</taxon>
        <taxon>Dikarya</taxon>
        <taxon>Ascomycota</taxon>
        <taxon>Pezizomycotina</taxon>
        <taxon>Sordariomycetes</taxon>
        <taxon>Hypocreomycetidae</taxon>
        <taxon>Microascales</taxon>
        <taxon>Microascaceae</taxon>
        <taxon>Scedosporium</taxon>
    </lineage>
</organism>
<name>A0A084G8C8_PSEDA</name>
<keyword evidence="1" id="KW-0853">WD repeat</keyword>
<dbReference type="GO" id="GO:0005737">
    <property type="term" value="C:cytoplasm"/>
    <property type="evidence" value="ECO:0007669"/>
    <property type="project" value="TreeGrafter"/>
</dbReference>
<dbReference type="GO" id="GO:0061685">
    <property type="term" value="F:diphthine methylesterase activity"/>
    <property type="evidence" value="ECO:0007669"/>
    <property type="project" value="TreeGrafter"/>
</dbReference>
<dbReference type="InterPro" id="IPR015943">
    <property type="entry name" value="WD40/YVTN_repeat-like_dom_sf"/>
</dbReference>
<dbReference type="SUPFAM" id="SSF50978">
    <property type="entry name" value="WD40 repeat-like"/>
    <property type="match status" value="1"/>
</dbReference>
<dbReference type="EMBL" id="JOWA01000092">
    <property type="protein sequence ID" value="KEZ43590.1"/>
    <property type="molecule type" value="Genomic_DNA"/>
</dbReference>
<protein>
    <submittedName>
        <fullName evidence="5">Uncharacterized protein</fullName>
    </submittedName>
</protein>
<reference evidence="5 6" key="1">
    <citation type="journal article" date="2014" name="Genome Announc.">
        <title>Draft genome sequence of the pathogenic fungus Scedosporium apiospermum.</title>
        <authorList>
            <person name="Vandeputte P."/>
            <person name="Ghamrawi S."/>
            <person name="Rechenmann M."/>
            <person name="Iltis A."/>
            <person name="Giraud S."/>
            <person name="Fleury M."/>
            <person name="Thornton C."/>
            <person name="Delhaes L."/>
            <person name="Meyer W."/>
            <person name="Papon N."/>
            <person name="Bouchara J.P."/>
        </authorList>
    </citation>
    <scope>NUCLEOTIDE SEQUENCE [LARGE SCALE GENOMIC DNA]</scope>
    <source>
        <strain evidence="5 6">IHEM 14462</strain>
    </source>
</reference>
<dbReference type="InterPro" id="IPR036322">
    <property type="entry name" value="WD40_repeat_dom_sf"/>
</dbReference>